<dbReference type="InterPro" id="IPR020837">
    <property type="entry name" value="Fibrinogen_CS"/>
</dbReference>
<comment type="caution">
    <text evidence="15">The sequence shown here is derived from an EMBL/GenBank/DDBJ whole genome shotgun (WGS) entry which is preliminary data.</text>
</comment>
<dbReference type="GO" id="GO:0046872">
    <property type="term" value="F:metal ion binding"/>
    <property type="evidence" value="ECO:0007669"/>
    <property type="project" value="UniProtKB-KW"/>
</dbReference>
<evidence type="ECO:0000259" key="14">
    <source>
        <dbReference type="PROSITE" id="PS51406"/>
    </source>
</evidence>
<evidence type="ECO:0000256" key="3">
    <source>
        <dbReference type="ARBA" id="ARBA00022588"/>
    </source>
</evidence>
<dbReference type="SUPFAM" id="SSF56496">
    <property type="entry name" value="Fibrinogen C-terminal domain-like"/>
    <property type="match status" value="1"/>
</dbReference>
<dbReference type="PROSITE" id="PS51406">
    <property type="entry name" value="FIBRINOGEN_C_2"/>
    <property type="match status" value="1"/>
</dbReference>
<feature type="signal peptide" evidence="13">
    <location>
        <begin position="1"/>
        <end position="24"/>
    </location>
</feature>
<dbReference type="PROSITE" id="PS00514">
    <property type="entry name" value="FIBRINOGEN_C_1"/>
    <property type="match status" value="1"/>
</dbReference>
<evidence type="ECO:0000256" key="7">
    <source>
        <dbReference type="ARBA" id="ARBA00022737"/>
    </source>
</evidence>
<organism evidence="15 16">
    <name type="scientific">Eleutherodactylus coqui</name>
    <name type="common">Puerto Rican coqui</name>
    <dbReference type="NCBI Taxonomy" id="57060"/>
    <lineage>
        <taxon>Eukaryota</taxon>
        <taxon>Metazoa</taxon>
        <taxon>Chordata</taxon>
        <taxon>Craniata</taxon>
        <taxon>Vertebrata</taxon>
        <taxon>Euteleostomi</taxon>
        <taxon>Amphibia</taxon>
        <taxon>Batrachia</taxon>
        <taxon>Anura</taxon>
        <taxon>Neobatrachia</taxon>
        <taxon>Hyloidea</taxon>
        <taxon>Eleutherodactylidae</taxon>
        <taxon>Eleutherodactylinae</taxon>
        <taxon>Eleutherodactylus</taxon>
        <taxon>Eleutherodactylus</taxon>
    </lineage>
</organism>
<dbReference type="GO" id="GO:0005102">
    <property type="term" value="F:signaling receptor binding"/>
    <property type="evidence" value="ECO:0007669"/>
    <property type="project" value="TreeGrafter"/>
</dbReference>
<name>A0A8J6EDL8_ELECQ</name>
<keyword evidence="8" id="KW-0106">Calcium</keyword>
<accession>A0A8J6EDL8</accession>
<dbReference type="OrthoDB" id="7735550at2759"/>
<keyword evidence="7" id="KW-0677">Repeat</keyword>
<keyword evidence="11" id="KW-1015">Disulfide bond</keyword>
<keyword evidence="12" id="KW-0325">Glycoprotein</keyword>
<dbReference type="GO" id="GO:0003823">
    <property type="term" value="F:antigen binding"/>
    <property type="evidence" value="ECO:0007669"/>
    <property type="project" value="TreeGrafter"/>
</dbReference>
<keyword evidence="9" id="KW-0391">Immunity</keyword>
<evidence type="ECO:0000256" key="5">
    <source>
        <dbReference type="ARBA" id="ARBA00022729"/>
    </source>
</evidence>
<dbReference type="CDD" id="cd00087">
    <property type="entry name" value="FReD"/>
    <property type="match status" value="1"/>
</dbReference>
<evidence type="ECO:0000256" key="13">
    <source>
        <dbReference type="SAM" id="SignalP"/>
    </source>
</evidence>
<evidence type="ECO:0000256" key="1">
    <source>
        <dbReference type="ARBA" id="ARBA00004613"/>
    </source>
</evidence>
<dbReference type="InterPro" id="IPR014716">
    <property type="entry name" value="Fibrinogen_a/b/g_C_1"/>
</dbReference>
<evidence type="ECO:0000256" key="12">
    <source>
        <dbReference type="ARBA" id="ARBA00023180"/>
    </source>
</evidence>
<evidence type="ECO:0000256" key="11">
    <source>
        <dbReference type="ARBA" id="ARBA00023157"/>
    </source>
</evidence>
<dbReference type="Gene3D" id="3.90.215.10">
    <property type="entry name" value="Gamma Fibrinogen, chain A, domain 1"/>
    <property type="match status" value="1"/>
</dbReference>
<gene>
    <name evidence="15" type="ORF">GDO78_015577</name>
</gene>
<keyword evidence="10" id="KW-0176">Collagen</keyword>
<evidence type="ECO:0000256" key="2">
    <source>
        <dbReference type="ARBA" id="ARBA00022525"/>
    </source>
</evidence>
<dbReference type="InterPro" id="IPR036056">
    <property type="entry name" value="Fibrinogen-like_C"/>
</dbReference>
<dbReference type="GO" id="GO:0005615">
    <property type="term" value="C:extracellular space"/>
    <property type="evidence" value="ECO:0007669"/>
    <property type="project" value="TreeGrafter"/>
</dbReference>
<proteinExistence type="predicted"/>
<keyword evidence="2" id="KW-0964">Secreted</keyword>
<dbReference type="PANTHER" id="PTHR19143">
    <property type="entry name" value="FIBRINOGEN/TENASCIN/ANGIOPOEITIN"/>
    <property type="match status" value="1"/>
</dbReference>
<dbReference type="FunFam" id="3.90.215.10:FF:000001">
    <property type="entry name" value="Tenascin isoform 1"/>
    <property type="match status" value="1"/>
</dbReference>
<feature type="chain" id="PRO_5035192127" description="Fibrinogen C-terminal domain-containing protein" evidence="13">
    <location>
        <begin position="25"/>
        <end position="235"/>
    </location>
</feature>
<dbReference type="PANTHER" id="PTHR19143:SF433">
    <property type="entry name" value="FICOLIN-2"/>
    <property type="match status" value="1"/>
</dbReference>
<dbReference type="Proteomes" id="UP000770717">
    <property type="component" value="Unassembled WGS sequence"/>
</dbReference>
<keyword evidence="3" id="KW-0399">Innate immunity</keyword>
<evidence type="ECO:0000313" key="15">
    <source>
        <dbReference type="EMBL" id="KAG9467115.1"/>
    </source>
</evidence>
<evidence type="ECO:0000256" key="10">
    <source>
        <dbReference type="ARBA" id="ARBA00023119"/>
    </source>
</evidence>
<reference evidence="15" key="1">
    <citation type="thesis" date="2020" institute="ProQuest LLC" country="789 East Eisenhower Parkway, Ann Arbor, MI, USA">
        <title>Comparative Genomics and Chromosome Evolution.</title>
        <authorList>
            <person name="Mudd A.B."/>
        </authorList>
    </citation>
    <scope>NUCLEOTIDE SEQUENCE</scope>
    <source>
        <strain evidence="15">HN-11 Male</strain>
        <tissue evidence="15">Kidney and liver</tissue>
    </source>
</reference>
<evidence type="ECO:0000313" key="16">
    <source>
        <dbReference type="Proteomes" id="UP000770717"/>
    </source>
</evidence>
<dbReference type="GO" id="GO:0030246">
    <property type="term" value="F:carbohydrate binding"/>
    <property type="evidence" value="ECO:0007669"/>
    <property type="project" value="UniProtKB-KW"/>
</dbReference>
<keyword evidence="6" id="KW-0430">Lectin</keyword>
<sequence>MHAAPDVPYLFLWCFHHFLMFSAPQNCKELQGQGTILTGWYKIYPDGENPLTVLCDMDTNGGGWIVFQRRYDGSVNFFRDWNDYKRGFGNQLSEFWLGNDNIHHLTSSGTHKLRVDLMDFENQHSFAAYASFSLSTEADNYKLHLGAFSEGSAGDSLGYHKNRPFTTKDRDNDASSGNCATSYKGAWWYGDCHYSNLNGQYLRGSHSTDADGVNWKTGKGQKYSYKITEMKFRPI</sequence>
<dbReference type="GO" id="GO:0005581">
    <property type="term" value="C:collagen trimer"/>
    <property type="evidence" value="ECO:0007669"/>
    <property type="project" value="UniProtKB-KW"/>
</dbReference>
<dbReference type="AlphaFoldDB" id="A0A8J6EDL8"/>
<keyword evidence="5 13" id="KW-0732">Signal</keyword>
<dbReference type="InterPro" id="IPR002181">
    <property type="entry name" value="Fibrinogen_a/b/g_C_dom"/>
</dbReference>
<comment type="subcellular location">
    <subcellularLocation>
        <location evidence="1">Secreted</location>
    </subcellularLocation>
</comment>
<evidence type="ECO:0000256" key="9">
    <source>
        <dbReference type="ARBA" id="ARBA00022859"/>
    </source>
</evidence>
<dbReference type="GO" id="GO:0097367">
    <property type="term" value="F:carbohydrate derivative binding"/>
    <property type="evidence" value="ECO:0007669"/>
    <property type="project" value="TreeGrafter"/>
</dbReference>
<keyword evidence="4" id="KW-0479">Metal-binding</keyword>
<dbReference type="SMART" id="SM00186">
    <property type="entry name" value="FBG"/>
    <property type="match status" value="1"/>
</dbReference>
<keyword evidence="16" id="KW-1185">Reference proteome</keyword>
<evidence type="ECO:0000256" key="8">
    <source>
        <dbReference type="ARBA" id="ARBA00022837"/>
    </source>
</evidence>
<dbReference type="NCBIfam" id="NF040941">
    <property type="entry name" value="GGGWT_bact"/>
    <property type="match status" value="1"/>
</dbReference>
<protein>
    <recommendedName>
        <fullName evidence="14">Fibrinogen C-terminal domain-containing protein</fullName>
    </recommendedName>
</protein>
<evidence type="ECO:0000256" key="6">
    <source>
        <dbReference type="ARBA" id="ARBA00022734"/>
    </source>
</evidence>
<evidence type="ECO:0000256" key="4">
    <source>
        <dbReference type="ARBA" id="ARBA00022723"/>
    </source>
</evidence>
<dbReference type="InterPro" id="IPR050373">
    <property type="entry name" value="Fibrinogen_C-term_domain"/>
</dbReference>
<dbReference type="Pfam" id="PF00147">
    <property type="entry name" value="Fibrinogen_C"/>
    <property type="match status" value="1"/>
</dbReference>
<dbReference type="EMBL" id="WNTK01001606">
    <property type="protein sequence ID" value="KAG9467115.1"/>
    <property type="molecule type" value="Genomic_DNA"/>
</dbReference>
<dbReference type="GO" id="GO:0001867">
    <property type="term" value="P:complement activation, lectin pathway"/>
    <property type="evidence" value="ECO:0007669"/>
    <property type="project" value="TreeGrafter"/>
</dbReference>
<feature type="domain" description="Fibrinogen C-terminal" evidence="14">
    <location>
        <begin position="18"/>
        <end position="235"/>
    </location>
</feature>